<dbReference type="GO" id="GO:0006508">
    <property type="term" value="P:proteolysis"/>
    <property type="evidence" value="ECO:0007669"/>
    <property type="project" value="UniProtKB-KW"/>
</dbReference>
<dbReference type="SMART" id="SM00232">
    <property type="entry name" value="JAB_MPN"/>
    <property type="match status" value="1"/>
</dbReference>
<keyword evidence="8" id="KW-1185">Reference proteome</keyword>
<dbReference type="eggNOG" id="COG1310">
    <property type="taxonomic scope" value="Bacteria"/>
</dbReference>
<name>I0IQ66_LEPFC</name>
<gene>
    <name evidence="7" type="ordered locus">LFE_1735</name>
</gene>
<keyword evidence="1" id="KW-0645">Protease</keyword>
<feature type="domain" description="MPN" evidence="6">
    <location>
        <begin position="9"/>
        <end position="130"/>
    </location>
</feature>
<dbReference type="Gene3D" id="3.40.140.10">
    <property type="entry name" value="Cytidine Deaminase, domain 2"/>
    <property type="match status" value="1"/>
</dbReference>
<keyword evidence="5" id="KW-0482">Metalloprotease</keyword>
<dbReference type="CDD" id="cd08070">
    <property type="entry name" value="MPN_like"/>
    <property type="match status" value="1"/>
</dbReference>
<evidence type="ECO:0000256" key="1">
    <source>
        <dbReference type="ARBA" id="ARBA00022670"/>
    </source>
</evidence>
<dbReference type="OrthoDB" id="9802958at2"/>
<evidence type="ECO:0000256" key="5">
    <source>
        <dbReference type="ARBA" id="ARBA00023049"/>
    </source>
</evidence>
<keyword evidence="3" id="KW-0378">Hydrolase</keyword>
<dbReference type="PATRIC" id="fig|1162668.3.peg.2061"/>
<dbReference type="PROSITE" id="PS50249">
    <property type="entry name" value="MPN"/>
    <property type="match status" value="1"/>
</dbReference>
<evidence type="ECO:0000256" key="4">
    <source>
        <dbReference type="ARBA" id="ARBA00022833"/>
    </source>
</evidence>
<dbReference type="EMBL" id="AP012342">
    <property type="protein sequence ID" value="BAM07415.1"/>
    <property type="molecule type" value="Genomic_DNA"/>
</dbReference>
<dbReference type="SUPFAM" id="SSF102712">
    <property type="entry name" value="JAB1/MPN domain"/>
    <property type="match status" value="1"/>
</dbReference>
<dbReference type="Pfam" id="PF14464">
    <property type="entry name" value="Prok-JAB"/>
    <property type="match status" value="1"/>
</dbReference>
<reference evidence="7 8" key="1">
    <citation type="journal article" date="2012" name="J. Bacteriol.">
        <title>Complete Genome Sequence of Leptospirillum ferrooxidans Strain C2-3, Isolated from a Fresh Volcanic Ash Deposit on the Island of Miyake, Japan.</title>
        <authorList>
            <person name="Fujimura R."/>
            <person name="Sato Y."/>
            <person name="Nishizawa T."/>
            <person name="Oshima K."/>
            <person name="Kim S.-W."/>
            <person name="Hattori M."/>
            <person name="Kamijo T."/>
            <person name="Ohta H."/>
        </authorList>
    </citation>
    <scope>NUCLEOTIDE SEQUENCE [LARGE SCALE GENOMIC DNA]</scope>
    <source>
        <strain evidence="7 8">C2-3</strain>
    </source>
</reference>
<accession>I0IQ66</accession>
<dbReference type="GO" id="GO:0008235">
    <property type="term" value="F:metalloexopeptidase activity"/>
    <property type="evidence" value="ECO:0007669"/>
    <property type="project" value="TreeGrafter"/>
</dbReference>
<dbReference type="InterPro" id="IPR037518">
    <property type="entry name" value="MPN"/>
</dbReference>
<proteinExistence type="predicted"/>
<dbReference type="PANTHER" id="PTHR34858:SF1">
    <property type="entry name" value="CYSO-CYSTEINE PEPTIDASE"/>
    <property type="match status" value="1"/>
</dbReference>
<organism evidence="7 8">
    <name type="scientific">Leptospirillum ferrooxidans (strain C2-3)</name>
    <dbReference type="NCBI Taxonomy" id="1162668"/>
    <lineage>
        <taxon>Bacteria</taxon>
        <taxon>Pseudomonadati</taxon>
        <taxon>Nitrospirota</taxon>
        <taxon>Nitrospiria</taxon>
        <taxon>Nitrospirales</taxon>
        <taxon>Nitrospiraceae</taxon>
        <taxon>Leptospirillum</taxon>
    </lineage>
</organism>
<dbReference type="STRING" id="1162668.LFE_1735"/>
<dbReference type="RefSeq" id="WP_014449900.1">
    <property type="nucleotide sequence ID" value="NC_017094.1"/>
</dbReference>
<dbReference type="InterPro" id="IPR028090">
    <property type="entry name" value="JAB_dom_prok"/>
</dbReference>
<dbReference type="PANTHER" id="PTHR34858">
    <property type="entry name" value="CYSO-CYSTEINE PEPTIDASE"/>
    <property type="match status" value="1"/>
</dbReference>
<dbReference type="HOGENOM" id="CLU_116765_1_0_0"/>
<dbReference type="InterPro" id="IPR051929">
    <property type="entry name" value="VirAsm_ModProt"/>
</dbReference>
<evidence type="ECO:0000313" key="7">
    <source>
        <dbReference type="EMBL" id="BAM07415.1"/>
    </source>
</evidence>
<dbReference type="AlphaFoldDB" id="I0IQ66"/>
<dbReference type="GO" id="GO:0008270">
    <property type="term" value="F:zinc ion binding"/>
    <property type="evidence" value="ECO:0007669"/>
    <property type="project" value="TreeGrafter"/>
</dbReference>
<keyword evidence="2" id="KW-0479">Metal-binding</keyword>
<dbReference type="InterPro" id="IPR000555">
    <property type="entry name" value="JAMM/MPN+_dom"/>
</dbReference>
<protein>
    <recommendedName>
        <fullName evidence="6">MPN domain-containing protein</fullName>
    </recommendedName>
</protein>
<evidence type="ECO:0000256" key="3">
    <source>
        <dbReference type="ARBA" id="ARBA00022801"/>
    </source>
</evidence>
<evidence type="ECO:0000259" key="6">
    <source>
        <dbReference type="PROSITE" id="PS50249"/>
    </source>
</evidence>
<keyword evidence="4" id="KW-0862">Zinc</keyword>
<sequence length="142" mass="15911">MANESPQPIFFSMALYQSIVAHARSVHPEECCGLIASDQKGTPVRVIPMTNTLHSPVRYQMDPKEQFSVGKSLRLDGLSLWGIYHSHSISEAYPSVVDVNLAYYPDLFYLITSPVTTPPSLRMFQIKDGKITEVPLIVKEDD</sequence>
<reference evidence="8" key="2">
    <citation type="submission" date="2012-03" db="EMBL/GenBank/DDBJ databases">
        <title>The complete genome sequence of the pioneer microbe on fresh volcanic deposit, Leptospirillum ferrooxidans strain C2-3.</title>
        <authorList>
            <person name="Fujimura R."/>
            <person name="Sato Y."/>
            <person name="Nishizawa T."/>
            <person name="Nanba K."/>
            <person name="Oshima K."/>
            <person name="Hattori M."/>
            <person name="Kamijo T."/>
            <person name="Ohta H."/>
        </authorList>
    </citation>
    <scope>NUCLEOTIDE SEQUENCE [LARGE SCALE GENOMIC DNA]</scope>
    <source>
        <strain evidence="8">C2-3</strain>
    </source>
</reference>
<dbReference type="KEGG" id="lfc:LFE_1735"/>
<dbReference type="Proteomes" id="UP000007382">
    <property type="component" value="Chromosome"/>
</dbReference>
<evidence type="ECO:0000313" key="8">
    <source>
        <dbReference type="Proteomes" id="UP000007382"/>
    </source>
</evidence>
<evidence type="ECO:0000256" key="2">
    <source>
        <dbReference type="ARBA" id="ARBA00022723"/>
    </source>
</evidence>